<accession>A0A177L699</accession>
<keyword evidence="2" id="KW-1185">Reference proteome</keyword>
<dbReference type="Pfam" id="PF06949">
    <property type="entry name" value="DUF1292"/>
    <property type="match status" value="1"/>
</dbReference>
<dbReference type="STRING" id="29332.AWH48_17885"/>
<dbReference type="AlphaFoldDB" id="A0A177L699"/>
<dbReference type="EMBL" id="LQWY01000022">
    <property type="protein sequence ID" value="OAH61269.1"/>
    <property type="molecule type" value="Genomic_DNA"/>
</dbReference>
<organism evidence="1 2">
    <name type="scientific">Domibacillus aminovorans</name>
    <dbReference type="NCBI Taxonomy" id="29332"/>
    <lineage>
        <taxon>Bacteria</taxon>
        <taxon>Bacillati</taxon>
        <taxon>Bacillota</taxon>
        <taxon>Bacilli</taxon>
        <taxon>Bacillales</taxon>
        <taxon>Bacillaceae</taxon>
        <taxon>Domibacillus</taxon>
    </lineage>
</organism>
<dbReference type="Proteomes" id="UP000076935">
    <property type="component" value="Unassembled WGS sequence"/>
</dbReference>
<proteinExistence type="predicted"/>
<dbReference type="InterPro" id="IPR009711">
    <property type="entry name" value="UPF0473"/>
</dbReference>
<name>A0A177L699_9BACI</name>
<dbReference type="RefSeq" id="WP_063965522.1">
    <property type="nucleotide sequence ID" value="NZ_JBCNAN010000002.1"/>
</dbReference>
<evidence type="ECO:0000313" key="2">
    <source>
        <dbReference type="Proteomes" id="UP000076935"/>
    </source>
</evidence>
<comment type="caution">
    <text evidence="1">The sequence shown here is derived from an EMBL/GenBank/DDBJ whole genome shotgun (WGS) entry which is preliminary data.</text>
</comment>
<protein>
    <submittedName>
        <fullName evidence="1">Cyclopropane-fatty-acyl-phospholipid synthase</fullName>
    </submittedName>
</protein>
<evidence type="ECO:0000313" key="1">
    <source>
        <dbReference type="EMBL" id="OAH61269.1"/>
    </source>
</evidence>
<sequence length="87" mass="9968">MEKVEIGDIFTLIDENDQEQEIEVLGTMNLEGIEYAAVGFVEEIQKESEEDIDVFFLRVEEDEQLSIIESDEEFDQVSAAFEEAGEE</sequence>
<reference evidence="1 2" key="1">
    <citation type="submission" date="2016-01" db="EMBL/GenBank/DDBJ databases">
        <title>Investigation of taxonomic status of Bacillus aminovorans.</title>
        <authorList>
            <person name="Verma A."/>
            <person name="Pal Y."/>
            <person name="Krishnamurthi S."/>
        </authorList>
    </citation>
    <scope>NUCLEOTIDE SEQUENCE [LARGE SCALE GENOMIC DNA]</scope>
    <source>
        <strain evidence="1 2">DSM 1314</strain>
    </source>
</reference>
<gene>
    <name evidence="1" type="ORF">AWH49_13865</name>
</gene>